<organism evidence="6 7">
    <name type="scientific">Symbiodinium microadriaticum</name>
    <name type="common">Dinoflagellate</name>
    <name type="synonym">Zooxanthella microadriatica</name>
    <dbReference type="NCBI Taxonomy" id="2951"/>
    <lineage>
        <taxon>Eukaryota</taxon>
        <taxon>Sar</taxon>
        <taxon>Alveolata</taxon>
        <taxon>Dinophyceae</taxon>
        <taxon>Suessiales</taxon>
        <taxon>Symbiodiniaceae</taxon>
        <taxon>Symbiodinium</taxon>
    </lineage>
</organism>
<reference evidence="6 7" key="1">
    <citation type="submission" date="2016-02" db="EMBL/GenBank/DDBJ databases">
        <title>Genome analysis of coral dinoflagellate symbionts highlights evolutionary adaptations to a symbiotic lifestyle.</title>
        <authorList>
            <person name="Aranda M."/>
            <person name="Li Y."/>
            <person name="Liew Y.J."/>
            <person name="Baumgarten S."/>
            <person name="Simakov O."/>
            <person name="Wilson M."/>
            <person name="Piel J."/>
            <person name="Ashoor H."/>
            <person name="Bougouffa S."/>
            <person name="Bajic V.B."/>
            <person name="Ryu T."/>
            <person name="Ravasi T."/>
            <person name="Bayer T."/>
            <person name="Micklem G."/>
            <person name="Kim H."/>
            <person name="Bhak J."/>
            <person name="Lajeunesse T.C."/>
            <person name="Voolstra C.R."/>
        </authorList>
    </citation>
    <scope>NUCLEOTIDE SEQUENCE [LARGE SCALE GENOMIC DNA]</scope>
    <source>
        <strain evidence="6 7">CCMP2467</strain>
    </source>
</reference>
<dbReference type="PANTHER" id="PTHR47447">
    <property type="entry name" value="OS03G0856100 PROTEIN"/>
    <property type="match status" value="1"/>
</dbReference>
<dbReference type="SMART" id="SM00054">
    <property type="entry name" value="EFh"/>
    <property type="match status" value="2"/>
</dbReference>
<evidence type="ECO:0000256" key="3">
    <source>
        <dbReference type="SAM" id="MobiDB-lite"/>
    </source>
</evidence>
<feature type="domain" description="EF-hand" evidence="5">
    <location>
        <begin position="1262"/>
        <end position="1297"/>
    </location>
</feature>
<evidence type="ECO:0000256" key="2">
    <source>
        <dbReference type="ARBA" id="ARBA00022837"/>
    </source>
</evidence>
<gene>
    <name evidence="6" type="ORF">AK812_SmicGene22159</name>
</gene>
<dbReference type="Gene3D" id="1.10.238.10">
    <property type="entry name" value="EF-hand"/>
    <property type="match status" value="1"/>
</dbReference>
<keyword evidence="7" id="KW-1185">Reference proteome</keyword>
<name>A0A1Q9DKI0_SYMMI</name>
<evidence type="ECO:0000313" key="6">
    <source>
        <dbReference type="EMBL" id="OLP95676.1"/>
    </source>
</evidence>
<dbReference type="Gene3D" id="1.25.40.10">
    <property type="entry name" value="Tetratricopeptide repeat domain"/>
    <property type="match status" value="2"/>
</dbReference>
<dbReference type="InterPro" id="IPR018247">
    <property type="entry name" value="EF_Hand_1_Ca_BS"/>
</dbReference>
<feature type="region of interest" description="Disordered" evidence="3">
    <location>
        <begin position="1194"/>
        <end position="1225"/>
    </location>
</feature>
<dbReference type="PROSITE" id="PS50222">
    <property type="entry name" value="EF_HAND_2"/>
    <property type="match status" value="2"/>
</dbReference>
<dbReference type="Pfam" id="PF13499">
    <property type="entry name" value="EF-hand_7"/>
    <property type="match status" value="1"/>
</dbReference>
<dbReference type="CDD" id="cd00051">
    <property type="entry name" value="EFh"/>
    <property type="match status" value="1"/>
</dbReference>
<feature type="chain" id="PRO_5043680197" evidence="4">
    <location>
        <begin position="25"/>
        <end position="1301"/>
    </location>
</feature>
<protein>
    <submittedName>
        <fullName evidence="6">Pentatricopeptide repeat-containing protein, chloroplastic</fullName>
    </submittedName>
</protein>
<dbReference type="OrthoDB" id="412105at2759"/>
<proteinExistence type="predicted"/>
<evidence type="ECO:0000256" key="4">
    <source>
        <dbReference type="SAM" id="SignalP"/>
    </source>
</evidence>
<dbReference type="PROSITE" id="PS00018">
    <property type="entry name" value="EF_HAND_1"/>
    <property type="match status" value="2"/>
</dbReference>
<dbReference type="EMBL" id="LSRX01000494">
    <property type="protein sequence ID" value="OLP95676.1"/>
    <property type="molecule type" value="Genomic_DNA"/>
</dbReference>
<dbReference type="PANTHER" id="PTHR47447:SF17">
    <property type="entry name" value="OS12G0638900 PROTEIN"/>
    <property type="match status" value="1"/>
</dbReference>
<keyword evidence="2" id="KW-0106">Calcium</keyword>
<evidence type="ECO:0000313" key="7">
    <source>
        <dbReference type="Proteomes" id="UP000186817"/>
    </source>
</evidence>
<dbReference type="InterPro" id="IPR011990">
    <property type="entry name" value="TPR-like_helical_dom_sf"/>
</dbReference>
<feature type="compositionally biased region" description="Basic and acidic residues" evidence="3">
    <location>
        <begin position="1211"/>
        <end position="1220"/>
    </location>
</feature>
<evidence type="ECO:0000256" key="1">
    <source>
        <dbReference type="ARBA" id="ARBA00022737"/>
    </source>
</evidence>
<dbReference type="Proteomes" id="UP000186817">
    <property type="component" value="Unassembled WGS sequence"/>
</dbReference>
<sequence>MCPWREMLAAYGLMCMLSAQGSSANTEAGGFCGDAAEFSGNATVDQAALMQAKTVRVGAQVKATTRSGSAEVSFSEVVEYRGKYCYAPADEKRADYRVFDGLSSQQECEDYCATDPECNFYGWYTGRQTGSRCDDCVLYTACDARRESVCKDVDNPKIYQKSPLNTGRVPSPAQVKVFEPDEKLTDMYCKDSEIVALDRASLEECKSNCSRFSDCWYLAYYHNSRPDEDARASSCNPQCRLFSRCNHKVNSMCRPGPTVFAAITTTTTTTTSSTTTTVSSAAMLDTAVSQLLVTSQAGVYRCPLGSRDLDLSSCVLVAAAGAELTAPVRATEGPGTTVLVADGSKVLSCDQVSQAGPQCETVVDLQDDVKGVIFNVDARSLFASGSYVVVTTASFGSTPTFQSCEAAAVASQQNCRAFDNYYSFSTGQSIDDVHVDVLLRDIQNVVDDLFAHVAVLGTIYRCRLDFGAQCERVSHPSSTIFATSIFVKGGRIYGLRANAGDTNTPIFVCDTYEQSTINWHQCTPRVLRTLSGVGRGLAIDQDDNFIVSRQSSGAPSEVVRCPQDPAIQCEVLVVGLLTLHLYWGRDAPGISCARGPNPEPAALSHKDGELELAAAQGLLLIYTVSLTELFYKTLLSLSGWLLGASVVTTSPSASINVRPVRRDALAGAASALATHAKQQRWQQASDIVANLSPRRLQLDVSISNALVSAIGRGSKWLRALCAFSAMRRSRLDHDHISFNSGISACGRGGAWKQAVHLSAMLQTEDPSRDVVTFNAGISACEIQAKWPTALSIFRDACDGVKLHLVTFGAMLTTARRAAAWEVTLAALRQMRPRSLYPNEVCGNAAIAALRTQSAKWADARSLLMVELGASSTSLVLSSLVRPWREVLKLLSQWGDGSLLTVPTLNAGITACHRGSRWEMSLWILSKMMCSSGARPDAITCASALAGCERGQRWQLVAQLLGAFHRLSTQLDLTVSQAALSAAAKGHAWRSATQGIREVTQQGFGLSVAAINSAAFACQSGKRWRWSAELTGQLRLAAVRPDHFSATSLLASAWPTALHALQGFNLLMLKYDDLACSSIMTTLSFSKIWDRALLLQQQIPSNIGDVLACDVLTSACETSGGLEPVPALLVQAASVLFCSTNMDQQHTMEKRELGRGLGKLGALPDLENSGQETFGALSAEEQKKITEALAKVETKAETAAAPATGETPSTEAKPEEKKAEEPEMTDEQLSMLKAAFDDIDTNGSKYIEAAELKTVLGKMKVELSDDQIDAVFKRADLNKDGKLSFDEYKKLVSAGIQAKEPK</sequence>
<dbReference type="InterPro" id="IPR011992">
    <property type="entry name" value="EF-hand-dom_pair"/>
</dbReference>
<feature type="signal peptide" evidence="4">
    <location>
        <begin position="1"/>
        <end position="24"/>
    </location>
</feature>
<keyword evidence="4" id="KW-0732">Signal</keyword>
<accession>A0A1Q9DKI0</accession>
<dbReference type="InterPro" id="IPR002048">
    <property type="entry name" value="EF_hand_dom"/>
</dbReference>
<dbReference type="GO" id="GO:0005509">
    <property type="term" value="F:calcium ion binding"/>
    <property type="evidence" value="ECO:0007669"/>
    <property type="project" value="InterPro"/>
</dbReference>
<feature type="compositionally biased region" description="Low complexity" evidence="3">
    <location>
        <begin position="1196"/>
        <end position="1210"/>
    </location>
</feature>
<keyword evidence="1" id="KW-0677">Repeat</keyword>
<comment type="caution">
    <text evidence="6">The sequence shown here is derived from an EMBL/GenBank/DDBJ whole genome shotgun (WGS) entry which is preliminary data.</text>
</comment>
<dbReference type="SUPFAM" id="SSF47473">
    <property type="entry name" value="EF-hand"/>
    <property type="match status" value="1"/>
</dbReference>
<feature type="domain" description="EF-hand" evidence="5">
    <location>
        <begin position="1226"/>
        <end position="1261"/>
    </location>
</feature>
<evidence type="ECO:0000259" key="5">
    <source>
        <dbReference type="PROSITE" id="PS50222"/>
    </source>
</evidence>